<protein>
    <submittedName>
        <fullName evidence="1">Uncharacterized protein</fullName>
    </submittedName>
</protein>
<reference evidence="1 2" key="1">
    <citation type="submission" date="2012-11" db="EMBL/GenBank/DDBJ databases">
        <title>Genome assembly of Thiorhodococcus sp. AK35.</title>
        <authorList>
            <person name="Nupur N."/>
            <person name="Khatri I."/>
            <person name="Subramanian S."/>
            <person name="Pinnaka A."/>
        </authorList>
    </citation>
    <scope>NUCLEOTIDE SEQUENCE [LARGE SCALE GENOMIC DNA]</scope>
    <source>
        <strain evidence="1 2">AK35</strain>
    </source>
</reference>
<dbReference type="AlphaFoldDB" id="W9V521"/>
<sequence>MRDHDAIADIRFLERMEREDFIVWVVFGQQDFLVAHDS</sequence>
<name>W9V521_9GAMM</name>
<accession>W9V521</accession>
<dbReference type="STRING" id="1249627.D779_2545"/>
<evidence type="ECO:0000313" key="1">
    <source>
        <dbReference type="EMBL" id="EXJ14404.1"/>
    </source>
</evidence>
<organism evidence="1 2">
    <name type="scientific">Imhoffiella purpurea</name>
    <dbReference type="NCBI Taxonomy" id="1249627"/>
    <lineage>
        <taxon>Bacteria</taxon>
        <taxon>Pseudomonadati</taxon>
        <taxon>Pseudomonadota</taxon>
        <taxon>Gammaproteobacteria</taxon>
        <taxon>Chromatiales</taxon>
        <taxon>Chromatiaceae</taxon>
        <taxon>Imhoffiella</taxon>
    </lineage>
</organism>
<evidence type="ECO:0000313" key="2">
    <source>
        <dbReference type="Proteomes" id="UP000019460"/>
    </source>
</evidence>
<dbReference type="EMBL" id="AONC01000040">
    <property type="protein sequence ID" value="EXJ14404.1"/>
    <property type="molecule type" value="Genomic_DNA"/>
</dbReference>
<dbReference type="Proteomes" id="UP000019460">
    <property type="component" value="Unassembled WGS sequence"/>
</dbReference>
<gene>
    <name evidence="1" type="ORF">D779_2545</name>
</gene>
<comment type="caution">
    <text evidence="1">The sequence shown here is derived from an EMBL/GenBank/DDBJ whole genome shotgun (WGS) entry which is preliminary data.</text>
</comment>
<proteinExistence type="predicted"/>
<keyword evidence="2" id="KW-1185">Reference proteome</keyword>